<keyword evidence="4" id="KW-1185">Reference proteome</keyword>
<dbReference type="PROSITE" id="PS51257">
    <property type="entry name" value="PROKAR_LIPOPROTEIN"/>
    <property type="match status" value="1"/>
</dbReference>
<feature type="region of interest" description="Disordered" evidence="1">
    <location>
        <begin position="284"/>
        <end position="311"/>
    </location>
</feature>
<organism evidence="3 4">
    <name type="scientific">Pseudomarimonas salicorniae</name>
    <dbReference type="NCBI Taxonomy" id="2933270"/>
    <lineage>
        <taxon>Bacteria</taxon>
        <taxon>Pseudomonadati</taxon>
        <taxon>Pseudomonadota</taxon>
        <taxon>Gammaproteobacteria</taxon>
        <taxon>Lysobacterales</taxon>
        <taxon>Lysobacteraceae</taxon>
        <taxon>Pseudomarimonas</taxon>
    </lineage>
</organism>
<dbReference type="Proteomes" id="UP001431449">
    <property type="component" value="Unassembled WGS sequence"/>
</dbReference>
<sequence length="311" mass="33262">MRTQASFAALALLLVGLAGCGSKDPADTAEAAKEMGPAETVAQQAKELREGDFVSLIQLAVPPAQYEKMKAEWPKRVKEDPATEEDKQQFAETMAKVTAADAEATLYAELEPQLAKAEAEMGAQLPLMVGMGRGFAVQAINESAKLSAAQKQQATDFIDAFAKWLEGAQFFDRDKARQALSSMVGTARKLGVKTLDEVEAMDFETAMQKAGMVFLGVKDVLKVYGLDLDQSLASVKSEVKSQSGDQAVVQVNYELLGQPLSFETTMTQRDGRWYGAEALQEIEKSLDEPAAPAVEEAPAEASDTAPAASGG</sequence>
<protein>
    <submittedName>
        <fullName evidence="3">Uncharacterized protein</fullName>
    </submittedName>
</protein>
<reference evidence="3" key="1">
    <citation type="submission" date="2022-04" db="EMBL/GenBank/DDBJ databases">
        <title>Lysobacter sp. CAU 1642 isolated from sea sand.</title>
        <authorList>
            <person name="Kim W."/>
        </authorList>
    </citation>
    <scope>NUCLEOTIDE SEQUENCE</scope>
    <source>
        <strain evidence="3">CAU 1642</strain>
    </source>
</reference>
<keyword evidence="2" id="KW-0732">Signal</keyword>
<name>A0ABT0GIQ5_9GAMM</name>
<comment type="caution">
    <text evidence="3">The sequence shown here is derived from an EMBL/GenBank/DDBJ whole genome shotgun (WGS) entry which is preliminary data.</text>
</comment>
<gene>
    <name evidence="3" type="ORF">M0G41_12185</name>
</gene>
<feature type="compositionally biased region" description="Low complexity" evidence="1">
    <location>
        <begin position="288"/>
        <end position="311"/>
    </location>
</feature>
<feature type="signal peptide" evidence="2">
    <location>
        <begin position="1"/>
        <end position="20"/>
    </location>
</feature>
<evidence type="ECO:0000256" key="1">
    <source>
        <dbReference type="SAM" id="MobiDB-lite"/>
    </source>
</evidence>
<feature type="chain" id="PRO_5045838612" evidence="2">
    <location>
        <begin position="21"/>
        <end position="311"/>
    </location>
</feature>
<evidence type="ECO:0000256" key="2">
    <source>
        <dbReference type="SAM" id="SignalP"/>
    </source>
</evidence>
<accession>A0ABT0GIQ5</accession>
<dbReference type="EMBL" id="JALNMH010000009">
    <property type="protein sequence ID" value="MCK7594426.1"/>
    <property type="molecule type" value="Genomic_DNA"/>
</dbReference>
<dbReference type="RefSeq" id="WP_248209605.1">
    <property type="nucleotide sequence ID" value="NZ_JALNMH010000009.1"/>
</dbReference>
<evidence type="ECO:0000313" key="3">
    <source>
        <dbReference type="EMBL" id="MCK7594426.1"/>
    </source>
</evidence>
<proteinExistence type="predicted"/>
<evidence type="ECO:0000313" key="4">
    <source>
        <dbReference type="Proteomes" id="UP001431449"/>
    </source>
</evidence>